<sequence length="619" mass="68235">MDTAMSRNWGHEWISTLEYLGIGFLAVVVVGAVIAATLVATSDLGRHFWVVNHRFFLRQRGRDAIAVWASMVGLTLFLLGSVRVDYLLTYQGNDLITACTDVAEAIKGHDVAGLHAGESMFWESIKIFAIIVTFHVLRLSAASYVWYRFECRWRSWLTDYLVGDWLGGAAAYRMRFLRDPVDNPDQRVDIDVTDMVENSQTLIGGAVNAVVSAIVFGQLLWDLCASVPIFGVAVPRALIAVAIAYYIVSTIVTFLIGRRMIRWNFRYQRSTGRFRARLVHARTAAEEIALFRGAFTEKQTLTGVFTSVIRAFWRVSILRVAVQSWGLAIDQAAVLLPYLIQASRFFHGQISFGTLTQSANSFTSFQTALSFFQDNYPTYAEYRAQLIRLRGLIVGDREARELDIPVAGEPPTGVGVRLAGAGIDKPDGTPLLRDVTVDVRSGEALLIRGPSGVGKSTLLRALSGLWPYTHGTFDAVDPYVVTQTPYLPFASLQEVLAYPNAAETVSDGAARQVLSIVGLDTLDLYADITDWGFLSPGEQQRLVFARMLLARPAVILLDEATSAVDLATEARLYGLLRDRLPGSAIVSVGHRESLTGFHDRVLDLSPAPGRFSASVEVLE</sequence>
<dbReference type="Proteomes" id="UP001500635">
    <property type="component" value="Unassembled WGS sequence"/>
</dbReference>
<dbReference type="PANTHER" id="PTHR11384:SF59">
    <property type="entry name" value="LYSOSOMAL COBALAMIN TRANSPORTER ABCD4"/>
    <property type="match status" value="1"/>
</dbReference>
<dbReference type="PROSITE" id="PS50929">
    <property type="entry name" value="ABC_TM1F"/>
    <property type="match status" value="1"/>
</dbReference>
<dbReference type="GO" id="GO:0005524">
    <property type="term" value="F:ATP binding"/>
    <property type="evidence" value="ECO:0007669"/>
    <property type="project" value="UniProtKB-KW"/>
</dbReference>
<evidence type="ECO:0000256" key="3">
    <source>
        <dbReference type="ARBA" id="ARBA00022692"/>
    </source>
</evidence>
<proteinExistence type="predicted"/>
<evidence type="ECO:0000256" key="1">
    <source>
        <dbReference type="ARBA" id="ARBA00004651"/>
    </source>
</evidence>
<dbReference type="InterPro" id="IPR017871">
    <property type="entry name" value="ABC_transporter-like_CS"/>
</dbReference>
<keyword evidence="5 11" id="KW-0067">ATP-binding</keyword>
<keyword evidence="6 8" id="KW-1133">Transmembrane helix</keyword>
<feature type="transmembrane region" description="Helical" evidence="8">
    <location>
        <begin position="127"/>
        <end position="147"/>
    </location>
</feature>
<dbReference type="SUPFAM" id="SSF52540">
    <property type="entry name" value="P-loop containing nucleoside triphosphate hydrolases"/>
    <property type="match status" value="1"/>
</dbReference>
<evidence type="ECO:0000259" key="9">
    <source>
        <dbReference type="PROSITE" id="PS50893"/>
    </source>
</evidence>
<dbReference type="PANTHER" id="PTHR11384">
    <property type="entry name" value="ATP-BINDING CASSETTE, SUB-FAMILY D MEMBER"/>
    <property type="match status" value="1"/>
</dbReference>
<evidence type="ECO:0000256" key="8">
    <source>
        <dbReference type="SAM" id="Phobius"/>
    </source>
</evidence>
<comment type="caution">
    <text evidence="11">The sequence shown here is derived from an EMBL/GenBank/DDBJ whole genome shotgun (WGS) entry which is preliminary data.</text>
</comment>
<feature type="transmembrane region" description="Helical" evidence="8">
    <location>
        <begin position="233"/>
        <end position="256"/>
    </location>
</feature>
<dbReference type="Gene3D" id="1.20.1560.10">
    <property type="entry name" value="ABC transporter type 1, transmembrane domain"/>
    <property type="match status" value="1"/>
</dbReference>
<feature type="transmembrane region" description="Helical" evidence="8">
    <location>
        <begin position="202"/>
        <end position="221"/>
    </location>
</feature>
<evidence type="ECO:0000313" key="12">
    <source>
        <dbReference type="Proteomes" id="UP001500635"/>
    </source>
</evidence>
<dbReference type="SUPFAM" id="SSF90123">
    <property type="entry name" value="ABC transporter transmembrane region"/>
    <property type="match status" value="1"/>
</dbReference>
<accession>A0ABP8JBV5</accession>
<dbReference type="PROSITE" id="PS00211">
    <property type="entry name" value="ABC_TRANSPORTER_1"/>
    <property type="match status" value="1"/>
</dbReference>
<keyword evidence="4" id="KW-0547">Nucleotide-binding</keyword>
<dbReference type="PROSITE" id="PS50893">
    <property type="entry name" value="ABC_TRANSPORTER_2"/>
    <property type="match status" value="1"/>
</dbReference>
<dbReference type="SMART" id="SM00382">
    <property type="entry name" value="AAA"/>
    <property type="match status" value="1"/>
</dbReference>
<dbReference type="InterPro" id="IPR036640">
    <property type="entry name" value="ABC1_TM_sf"/>
</dbReference>
<feature type="transmembrane region" description="Helical" evidence="8">
    <location>
        <begin position="20"/>
        <end position="44"/>
    </location>
</feature>
<dbReference type="Pfam" id="PF06472">
    <property type="entry name" value="ABC_membrane_2"/>
    <property type="match status" value="1"/>
</dbReference>
<comment type="subcellular location">
    <subcellularLocation>
        <location evidence="1">Cell membrane</location>
        <topology evidence="1">Multi-pass membrane protein</topology>
    </subcellularLocation>
</comment>
<dbReference type="Gene3D" id="3.40.50.300">
    <property type="entry name" value="P-loop containing nucleotide triphosphate hydrolases"/>
    <property type="match status" value="1"/>
</dbReference>
<evidence type="ECO:0000256" key="6">
    <source>
        <dbReference type="ARBA" id="ARBA00022989"/>
    </source>
</evidence>
<dbReference type="InterPro" id="IPR050835">
    <property type="entry name" value="ABC_transporter_sub-D"/>
</dbReference>
<dbReference type="InterPro" id="IPR011527">
    <property type="entry name" value="ABC1_TM_dom"/>
</dbReference>
<dbReference type="Pfam" id="PF00005">
    <property type="entry name" value="ABC_tran"/>
    <property type="match status" value="1"/>
</dbReference>
<feature type="transmembrane region" description="Helical" evidence="8">
    <location>
        <begin position="65"/>
        <end position="84"/>
    </location>
</feature>
<keyword evidence="2" id="KW-0813">Transport</keyword>
<protein>
    <submittedName>
        <fullName evidence="11">ABC transporter ATP-binding protein/permease</fullName>
    </submittedName>
</protein>
<keyword evidence="7 8" id="KW-0472">Membrane</keyword>
<evidence type="ECO:0000256" key="7">
    <source>
        <dbReference type="ARBA" id="ARBA00023136"/>
    </source>
</evidence>
<organism evidence="11 12">
    <name type="scientific">Tsukamurella soli</name>
    <dbReference type="NCBI Taxonomy" id="644556"/>
    <lineage>
        <taxon>Bacteria</taxon>
        <taxon>Bacillati</taxon>
        <taxon>Actinomycetota</taxon>
        <taxon>Actinomycetes</taxon>
        <taxon>Mycobacteriales</taxon>
        <taxon>Tsukamurellaceae</taxon>
        <taxon>Tsukamurella</taxon>
    </lineage>
</organism>
<keyword evidence="3 8" id="KW-0812">Transmembrane</keyword>
<evidence type="ECO:0000313" key="11">
    <source>
        <dbReference type="EMBL" id="GAA4388266.1"/>
    </source>
</evidence>
<dbReference type="EMBL" id="BAABFR010000015">
    <property type="protein sequence ID" value="GAA4388266.1"/>
    <property type="molecule type" value="Genomic_DNA"/>
</dbReference>
<dbReference type="InterPro" id="IPR027417">
    <property type="entry name" value="P-loop_NTPase"/>
</dbReference>
<dbReference type="InterPro" id="IPR003439">
    <property type="entry name" value="ABC_transporter-like_ATP-bd"/>
</dbReference>
<keyword evidence="12" id="KW-1185">Reference proteome</keyword>
<reference evidence="12" key="1">
    <citation type="journal article" date="2019" name="Int. J. Syst. Evol. Microbiol.">
        <title>The Global Catalogue of Microorganisms (GCM) 10K type strain sequencing project: providing services to taxonomists for standard genome sequencing and annotation.</title>
        <authorList>
            <consortium name="The Broad Institute Genomics Platform"/>
            <consortium name="The Broad Institute Genome Sequencing Center for Infectious Disease"/>
            <person name="Wu L."/>
            <person name="Ma J."/>
        </authorList>
    </citation>
    <scope>NUCLEOTIDE SEQUENCE [LARGE SCALE GENOMIC DNA]</scope>
    <source>
        <strain evidence="12">JCM 17688</strain>
    </source>
</reference>
<evidence type="ECO:0000256" key="4">
    <source>
        <dbReference type="ARBA" id="ARBA00022741"/>
    </source>
</evidence>
<gene>
    <name evidence="11" type="ORF">GCM10023147_13650</name>
</gene>
<dbReference type="InterPro" id="IPR003593">
    <property type="entry name" value="AAA+_ATPase"/>
</dbReference>
<dbReference type="CDD" id="cd03223">
    <property type="entry name" value="ABCD_peroxisomal_ALDP"/>
    <property type="match status" value="1"/>
</dbReference>
<name>A0ABP8JBV5_9ACTN</name>
<evidence type="ECO:0000259" key="10">
    <source>
        <dbReference type="PROSITE" id="PS50929"/>
    </source>
</evidence>
<evidence type="ECO:0000256" key="2">
    <source>
        <dbReference type="ARBA" id="ARBA00022448"/>
    </source>
</evidence>
<evidence type="ECO:0000256" key="5">
    <source>
        <dbReference type="ARBA" id="ARBA00022840"/>
    </source>
</evidence>
<feature type="domain" description="ABC transporter" evidence="9">
    <location>
        <begin position="416"/>
        <end position="617"/>
    </location>
</feature>
<feature type="domain" description="ABC transmembrane type-1" evidence="10">
    <location>
        <begin position="202"/>
        <end position="381"/>
    </location>
</feature>